<dbReference type="PROSITE" id="PS50949">
    <property type="entry name" value="HTH_GNTR"/>
    <property type="match status" value="1"/>
</dbReference>
<dbReference type="Pfam" id="PF00392">
    <property type="entry name" value="GntR"/>
    <property type="match status" value="1"/>
</dbReference>
<dbReference type="SUPFAM" id="SSF46785">
    <property type="entry name" value="Winged helix' DNA-binding domain"/>
    <property type="match status" value="1"/>
</dbReference>
<dbReference type="RefSeq" id="WP_133186239.1">
    <property type="nucleotide sequence ID" value="NZ_BNAQ01000002.1"/>
</dbReference>
<dbReference type="SUPFAM" id="SSF48008">
    <property type="entry name" value="GntR ligand-binding domain-like"/>
    <property type="match status" value="1"/>
</dbReference>
<keyword evidence="3" id="KW-0804">Transcription</keyword>
<keyword evidence="1" id="KW-0805">Transcription regulation</keyword>
<keyword evidence="2" id="KW-0238">DNA-binding</keyword>
<protein>
    <submittedName>
        <fullName evidence="5">GntR family transcriptional regulator</fullName>
    </submittedName>
</protein>
<evidence type="ECO:0000256" key="1">
    <source>
        <dbReference type="ARBA" id="ARBA00023015"/>
    </source>
</evidence>
<dbReference type="InterPro" id="IPR008920">
    <property type="entry name" value="TF_FadR/GntR_C"/>
</dbReference>
<dbReference type="PRINTS" id="PR00035">
    <property type="entry name" value="HTHGNTR"/>
</dbReference>
<dbReference type="InterPro" id="IPR036388">
    <property type="entry name" value="WH-like_DNA-bd_sf"/>
</dbReference>
<comment type="caution">
    <text evidence="5">The sequence shown here is derived from an EMBL/GenBank/DDBJ whole genome shotgun (WGS) entry which is preliminary data.</text>
</comment>
<dbReference type="InterPro" id="IPR036390">
    <property type="entry name" value="WH_DNA-bd_sf"/>
</dbReference>
<dbReference type="EMBL" id="BNAQ01000002">
    <property type="protein sequence ID" value="GHH15080.1"/>
    <property type="molecule type" value="Genomic_DNA"/>
</dbReference>
<dbReference type="InterPro" id="IPR000524">
    <property type="entry name" value="Tscrpt_reg_HTH_GntR"/>
</dbReference>
<dbReference type="SMART" id="SM00345">
    <property type="entry name" value="HTH_GNTR"/>
    <property type="match status" value="1"/>
</dbReference>
<dbReference type="PANTHER" id="PTHR43537">
    <property type="entry name" value="TRANSCRIPTIONAL REGULATOR, GNTR FAMILY"/>
    <property type="match status" value="1"/>
</dbReference>
<accession>A0ABQ3LFW5</accession>
<evidence type="ECO:0000256" key="3">
    <source>
        <dbReference type="ARBA" id="ARBA00023163"/>
    </source>
</evidence>
<organism evidence="5 6">
    <name type="scientific">Sphingomonas glacialis</name>
    <dbReference type="NCBI Taxonomy" id="658225"/>
    <lineage>
        <taxon>Bacteria</taxon>
        <taxon>Pseudomonadati</taxon>
        <taxon>Pseudomonadota</taxon>
        <taxon>Alphaproteobacteria</taxon>
        <taxon>Sphingomonadales</taxon>
        <taxon>Sphingomonadaceae</taxon>
        <taxon>Sphingomonas</taxon>
    </lineage>
</organism>
<evidence type="ECO:0000259" key="4">
    <source>
        <dbReference type="PROSITE" id="PS50949"/>
    </source>
</evidence>
<dbReference type="Gene3D" id="1.10.10.10">
    <property type="entry name" value="Winged helix-like DNA-binding domain superfamily/Winged helix DNA-binding domain"/>
    <property type="match status" value="1"/>
</dbReference>
<dbReference type="Gene3D" id="1.20.120.530">
    <property type="entry name" value="GntR ligand-binding domain-like"/>
    <property type="match status" value="1"/>
</dbReference>
<dbReference type="Pfam" id="PF07729">
    <property type="entry name" value="FCD"/>
    <property type="match status" value="1"/>
</dbReference>
<feature type="domain" description="HTH gntR-type" evidence="4">
    <location>
        <begin position="10"/>
        <end position="78"/>
    </location>
</feature>
<dbReference type="CDD" id="cd07377">
    <property type="entry name" value="WHTH_GntR"/>
    <property type="match status" value="1"/>
</dbReference>
<evidence type="ECO:0000313" key="5">
    <source>
        <dbReference type="EMBL" id="GHH15080.1"/>
    </source>
</evidence>
<reference evidence="6" key="1">
    <citation type="journal article" date="2019" name="Int. J. Syst. Evol. Microbiol.">
        <title>The Global Catalogue of Microorganisms (GCM) 10K type strain sequencing project: providing services to taxonomists for standard genome sequencing and annotation.</title>
        <authorList>
            <consortium name="The Broad Institute Genomics Platform"/>
            <consortium name="The Broad Institute Genome Sequencing Center for Infectious Disease"/>
            <person name="Wu L."/>
            <person name="Ma J."/>
        </authorList>
    </citation>
    <scope>NUCLEOTIDE SEQUENCE [LARGE SCALE GENOMIC DNA]</scope>
    <source>
        <strain evidence="6">CGMCC 1.8957</strain>
    </source>
</reference>
<sequence length="247" mass="27078">MTLTEEGRYLPAHICIARTWGVAIVTGVHAPGSTLPGEIEIAAQHGVSRSVIREALRVLGAKGLIESRPKTGTRVRDRAGWNLLDPELLGWMFEGVPPRHFVQSLFQLRMIVEPAAAEIAANERTAQQLSRMGHCLELMAEHGLATAVGQKADQQFHAIMLEATRNELLVSLSATIAAAVRWTTFFKYRASRHPRDGLPEHRILFEAIANADPVAARHTTEILVRQAQLDTEAALGPGPQTRPTAEK</sequence>
<evidence type="ECO:0000313" key="6">
    <source>
        <dbReference type="Proteomes" id="UP000652430"/>
    </source>
</evidence>
<name>A0ABQ3LFW5_9SPHN</name>
<dbReference type="InterPro" id="IPR011711">
    <property type="entry name" value="GntR_C"/>
</dbReference>
<evidence type="ECO:0000256" key="2">
    <source>
        <dbReference type="ARBA" id="ARBA00023125"/>
    </source>
</evidence>
<proteinExistence type="predicted"/>
<dbReference type="Proteomes" id="UP000652430">
    <property type="component" value="Unassembled WGS sequence"/>
</dbReference>
<dbReference type="PANTHER" id="PTHR43537:SF44">
    <property type="entry name" value="GNTR FAMILY REGULATORY PROTEIN"/>
    <property type="match status" value="1"/>
</dbReference>
<keyword evidence="6" id="KW-1185">Reference proteome</keyword>
<gene>
    <name evidence="5" type="ORF">GCM10008023_17470</name>
</gene>
<dbReference type="SMART" id="SM00895">
    <property type="entry name" value="FCD"/>
    <property type="match status" value="1"/>
</dbReference>